<feature type="domain" description="TLC" evidence="7">
    <location>
        <begin position="46"/>
        <end position="160"/>
    </location>
</feature>
<evidence type="ECO:0000256" key="1">
    <source>
        <dbReference type="ARBA" id="ARBA00004141"/>
    </source>
</evidence>
<evidence type="ECO:0000256" key="2">
    <source>
        <dbReference type="ARBA" id="ARBA00022692"/>
    </source>
</evidence>
<reference evidence="9" key="1">
    <citation type="submission" date="2003-08" db="EMBL/GenBank/DDBJ databases">
        <authorList>
            <person name="Birren B."/>
            <person name="Nusbaum C."/>
            <person name="Abebe A."/>
            <person name="Abouelleil A."/>
            <person name="Adekoya E."/>
            <person name="Ait-zahra M."/>
            <person name="Allen N."/>
            <person name="Allen T."/>
            <person name="An P."/>
            <person name="Anderson M."/>
            <person name="Anderson S."/>
            <person name="Arachchi H."/>
            <person name="Armbruster J."/>
            <person name="Bachantsang P."/>
            <person name="Baldwin J."/>
            <person name="Barry A."/>
            <person name="Bayul T."/>
            <person name="Blitshsteyn B."/>
            <person name="Bloom T."/>
            <person name="Blye J."/>
            <person name="Boguslavskiy L."/>
            <person name="Borowsky M."/>
            <person name="Boukhgalter B."/>
            <person name="Brunache A."/>
            <person name="Butler J."/>
            <person name="Calixte N."/>
            <person name="Calvo S."/>
            <person name="Camarata J."/>
            <person name="Campo K."/>
            <person name="Chang J."/>
            <person name="Cheshatsang Y."/>
            <person name="Citroen M."/>
            <person name="Collymore A."/>
            <person name="Considine T."/>
            <person name="Cook A."/>
            <person name="Cooke P."/>
            <person name="Corum B."/>
            <person name="Cuomo C."/>
            <person name="David R."/>
            <person name="Dawoe T."/>
            <person name="Degray S."/>
            <person name="Dodge S."/>
            <person name="Dooley K."/>
            <person name="Dorje P."/>
            <person name="Dorjee K."/>
            <person name="Dorris L."/>
            <person name="Duffey N."/>
            <person name="Dupes A."/>
            <person name="Elkins T."/>
            <person name="Engels R."/>
            <person name="Erickson J."/>
            <person name="Farina A."/>
            <person name="Faro S."/>
            <person name="Ferreira P."/>
            <person name="Fischer H."/>
            <person name="Fitzgerald M."/>
            <person name="Foley K."/>
            <person name="Gage D."/>
            <person name="Galagan J."/>
            <person name="Gearin G."/>
            <person name="Gnerre S."/>
            <person name="Gnirke A."/>
            <person name="Goyette A."/>
            <person name="Graham J."/>
            <person name="Grandbois E."/>
            <person name="Gyaltsen K."/>
            <person name="Hafez N."/>
            <person name="Hagopian D."/>
            <person name="Hagos B."/>
            <person name="Hall J."/>
            <person name="Hatcher B."/>
            <person name="Heller A."/>
            <person name="Higgins H."/>
            <person name="Honan T."/>
            <person name="Horn A."/>
            <person name="Houde N."/>
            <person name="Hughes L."/>
            <person name="Hulme W."/>
            <person name="Husby E."/>
            <person name="Iliev I."/>
            <person name="Jaffe D."/>
            <person name="Jones C."/>
            <person name="Kamal M."/>
            <person name="Kamat A."/>
            <person name="Kamvysselis M."/>
            <person name="Karlsson E."/>
            <person name="Kells C."/>
            <person name="Kieu A."/>
            <person name="Kisner P."/>
            <person name="Kodira C."/>
            <person name="Kulbokas E."/>
            <person name="Labutti K."/>
            <person name="Lama D."/>
            <person name="Landers T."/>
            <person name="Leger J."/>
            <person name="Levine S."/>
            <person name="Lewis D."/>
            <person name="Lewis T."/>
            <person name="Lindblad-toh K."/>
            <person name="Liu X."/>
            <person name="Lokyitsang T."/>
            <person name="Lokyitsang Y."/>
            <person name="Lucien O."/>
            <person name="Lui A."/>
            <person name="Ma L.J."/>
            <person name="Mabbitt R."/>
            <person name="Macdonald J."/>
            <person name="Maclean C."/>
            <person name="Major J."/>
            <person name="Manning J."/>
            <person name="Marabella R."/>
            <person name="Maru K."/>
            <person name="Matthews C."/>
            <person name="Mauceli E."/>
            <person name="Mccarthy M."/>
            <person name="Mcdonough S."/>
            <person name="Mcghee T."/>
            <person name="Meldrim J."/>
            <person name="Meneus L."/>
            <person name="Mesirov J."/>
            <person name="Mihalev A."/>
            <person name="Mihova T."/>
            <person name="Mikkelsen T."/>
            <person name="Mlenga V."/>
            <person name="Moru K."/>
            <person name="Mozes J."/>
            <person name="Mulrain L."/>
            <person name="Munson G."/>
            <person name="Naylor J."/>
            <person name="Newes C."/>
            <person name="Nguyen C."/>
            <person name="Nguyen N."/>
            <person name="Nguyen T."/>
            <person name="Nicol R."/>
            <person name="Nielsen C."/>
            <person name="Nizzari M."/>
            <person name="Norbu C."/>
            <person name="Norbu N."/>
            <person name="O'donnell P."/>
            <person name="Okoawo O."/>
            <person name="O'leary S."/>
            <person name="Omotosho B."/>
            <person name="O'neill K."/>
            <person name="Osman S."/>
            <person name="Parker S."/>
            <person name="Perrin D."/>
            <person name="Phunkhang P."/>
            <person name="Piqani B."/>
            <person name="Purcell S."/>
            <person name="Rachupka T."/>
            <person name="Ramasamy U."/>
            <person name="Rameau R."/>
            <person name="Ray V."/>
            <person name="Raymond C."/>
            <person name="Retta R."/>
            <person name="Richardson S."/>
            <person name="Rise C."/>
            <person name="Rodriguez J."/>
            <person name="Rogers J."/>
            <person name="Rogov P."/>
            <person name="Rutman M."/>
            <person name="Schupbach R."/>
            <person name="Seaman C."/>
            <person name="Settipalli S."/>
            <person name="Sharpe T."/>
            <person name="Sheridan J."/>
            <person name="Sherpa N."/>
            <person name="Shi J."/>
            <person name="Smirnov S."/>
            <person name="Smith C."/>
            <person name="Sougnez C."/>
            <person name="Spencer B."/>
            <person name="Stalker J."/>
            <person name="Stange-thomann N."/>
            <person name="Stavropoulos S."/>
            <person name="Stetson K."/>
            <person name="Stone C."/>
            <person name="Stone S."/>
            <person name="Stubbs M."/>
            <person name="Talamas J."/>
            <person name="Tchuinga P."/>
            <person name="Tenzing P."/>
            <person name="Tesfaye S."/>
            <person name="Theodore J."/>
            <person name="Thoulutsang Y."/>
            <person name="Topham K."/>
            <person name="Towey S."/>
            <person name="Tsamla T."/>
            <person name="Tsomo N."/>
            <person name="Vallee D."/>
            <person name="Vassiliev H."/>
            <person name="Venkataraman V."/>
            <person name="Vinson J."/>
            <person name="Vo A."/>
            <person name="Wade C."/>
            <person name="Wang S."/>
            <person name="Wangchuk T."/>
            <person name="Wangdi T."/>
            <person name="Whittaker C."/>
            <person name="Wilkinson J."/>
            <person name="Wu Y."/>
            <person name="Wyman D."/>
            <person name="Yadav S."/>
            <person name="Yang S."/>
            <person name="Yang X."/>
            <person name="Yeager S."/>
            <person name="Yee E."/>
            <person name="Young G."/>
            <person name="Zainoun J."/>
            <person name="Zembeck L."/>
            <person name="Zimmer A."/>
            <person name="Zody M."/>
            <person name="Lander E."/>
        </authorList>
    </citation>
    <scope>NUCLEOTIDE SEQUENCE [LARGE SCALE GENOMIC DNA]</scope>
</reference>
<proteinExistence type="predicted"/>
<keyword evidence="9" id="KW-1185">Reference proteome</keyword>
<dbReference type="GO" id="GO:0071709">
    <property type="term" value="P:membrane assembly"/>
    <property type="evidence" value="ECO:0007669"/>
    <property type="project" value="TreeGrafter"/>
</dbReference>
<name>H2ZDH1_CIOSA</name>
<evidence type="ECO:0000256" key="6">
    <source>
        <dbReference type="SAM" id="Phobius"/>
    </source>
</evidence>
<feature type="transmembrane region" description="Helical" evidence="6">
    <location>
        <begin position="123"/>
        <end position="144"/>
    </location>
</feature>
<dbReference type="PANTHER" id="PTHR13439">
    <property type="entry name" value="CT120 PROTEIN"/>
    <property type="match status" value="1"/>
</dbReference>
<evidence type="ECO:0000313" key="9">
    <source>
        <dbReference type="Proteomes" id="UP000007875"/>
    </source>
</evidence>
<evidence type="ECO:0000259" key="7">
    <source>
        <dbReference type="PROSITE" id="PS50922"/>
    </source>
</evidence>
<dbReference type="Ensembl" id="ENSCSAVT00000015816.1">
    <property type="protein sequence ID" value="ENSCSAVP00000015637.1"/>
    <property type="gene ID" value="ENSCSAVG00000009188.1"/>
</dbReference>
<keyword evidence="4 5" id="KW-0472">Membrane</keyword>
<dbReference type="InParanoid" id="H2ZDH1"/>
<dbReference type="Proteomes" id="UP000007875">
    <property type="component" value="Unassembled WGS sequence"/>
</dbReference>
<protein>
    <recommendedName>
        <fullName evidence="7">TLC domain-containing protein</fullName>
    </recommendedName>
</protein>
<feature type="transmembrane region" description="Helical" evidence="6">
    <location>
        <begin position="12"/>
        <end position="32"/>
    </location>
</feature>
<dbReference type="GeneTree" id="ENSGT00940000173856"/>
<keyword evidence="2 5" id="KW-0812">Transmembrane</keyword>
<evidence type="ECO:0000313" key="8">
    <source>
        <dbReference type="Ensembl" id="ENSCSAVP00000015637.1"/>
    </source>
</evidence>
<comment type="subcellular location">
    <subcellularLocation>
        <location evidence="1">Membrane</location>
        <topology evidence="1">Multi-pass membrane protein</topology>
    </subcellularLocation>
</comment>
<dbReference type="GO" id="GO:0055091">
    <property type="term" value="P:phospholipid homeostasis"/>
    <property type="evidence" value="ECO:0007669"/>
    <property type="project" value="TreeGrafter"/>
</dbReference>
<dbReference type="AlphaFoldDB" id="H2ZDH1"/>
<dbReference type="GO" id="GO:0005886">
    <property type="term" value="C:plasma membrane"/>
    <property type="evidence" value="ECO:0007669"/>
    <property type="project" value="TreeGrafter"/>
</dbReference>
<keyword evidence="3 6" id="KW-1133">Transmembrane helix</keyword>
<reference evidence="8" key="3">
    <citation type="submission" date="2025-09" db="UniProtKB">
        <authorList>
            <consortium name="Ensembl"/>
        </authorList>
    </citation>
    <scope>IDENTIFICATION</scope>
</reference>
<dbReference type="eggNOG" id="ENOG502T3PT">
    <property type="taxonomic scope" value="Eukaryota"/>
</dbReference>
<dbReference type="PROSITE" id="PS50922">
    <property type="entry name" value="TLC"/>
    <property type="match status" value="1"/>
</dbReference>
<organism evidence="8 9">
    <name type="scientific">Ciona savignyi</name>
    <name type="common">Pacific transparent sea squirt</name>
    <dbReference type="NCBI Taxonomy" id="51511"/>
    <lineage>
        <taxon>Eukaryota</taxon>
        <taxon>Metazoa</taxon>
        <taxon>Chordata</taxon>
        <taxon>Tunicata</taxon>
        <taxon>Ascidiacea</taxon>
        <taxon>Phlebobranchia</taxon>
        <taxon>Cionidae</taxon>
        <taxon>Ciona</taxon>
    </lineage>
</organism>
<evidence type="ECO:0000256" key="4">
    <source>
        <dbReference type="ARBA" id="ARBA00023136"/>
    </source>
</evidence>
<feature type="transmembrane region" description="Helical" evidence="6">
    <location>
        <begin position="52"/>
        <end position="75"/>
    </location>
</feature>
<evidence type="ECO:0000256" key="5">
    <source>
        <dbReference type="PROSITE-ProRule" id="PRU00205"/>
    </source>
</evidence>
<sequence length="160" mass="18207">MEMTYTAQHNFIFDAFIVLTTTLLFKLLNFVLSSYGPVSSHVASSGKHLYWFNIMTSWVNSIVIGIGAVYCFYLFPDMSEFTFSKQYAASRFMICVCVGYFIYDTIVCLHKPQLDWVILLHHFLGFLTAGAIIISHRYATVLIVGMLGEVNLFSCTHDNL</sequence>
<dbReference type="InterPro" id="IPR006634">
    <property type="entry name" value="TLC-dom"/>
</dbReference>
<dbReference type="GO" id="GO:0097035">
    <property type="term" value="P:regulation of membrane lipid distribution"/>
    <property type="evidence" value="ECO:0007669"/>
    <property type="project" value="TreeGrafter"/>
</dbReference>
<feature type="transmembrane region" description="Helical" evidence="6">
    <location>
        <begin position="87"/>
        <end position="103"/>
    </location>
</feature>
<dbReference type="InterPro" id="IPR050846">
    <property type="entry name" value="TLCD"/>
</dbReference>
<dbReference type="Pfam" id="PF03798">
    <property type="entry name" value="TRAM_LAG1_CLN8"/>
    <property type="match status" value="1"/>
</dbReference>
<dbReference type="PANTHER" id="PTHR13439:SF4">
    <property type="entry name" value="TLC DOMAIN-CONTAINING PROTEIN"/>
    <property type="match status" value="1"/>
</dbReference>
<reference evidence="8" key="2">
    <citation type="submission" date="2025-08" db="UniProtKB">
        <authorList>
            <consortium name="Ensembl"/>
        </authorList>
    </citation>
    <scope>IDENTIFICATION</scope>
</reference>
<evidence type="ECO:0000256" key="3">
    <source>
        <dbReference type="ARBA" id="ARBA00022989"/>
    </source>
</evidence>
<dbReference type="GO" id="GO:0007009">
    <property type="term" value="P:plasma membrane organization"/>
    <property type="evidence" value="ECO:0007669"/>
    <property type="project" value="TreeGrafter"/>
</dbReference>
<accession>H2ZDH1</accession>
<dbReference type="HOGENOM" id="CLU_139837_0_0_1"/>